<organism evidence="4">
    <name type="scientific">bioreactor metagenome</name>
    <dbReference type="NCBI Taxonomy" id="1076179"/>
    <lineage>
        <taxon>unclassified sequences</taxon>
        <taxon>metagenomes</taxon>
        <taxon>ecological metagenomes</taxon>
    </lineage>
</organism>
<evidence type="ECO:0000259" key="2">
    <source>
        <dbReference type="Pfam" id="PF00535"/>
    </source>
</evidence>
<feature type="transmembrane region" description="Helical" evidence="1">
    <location>
        <begin position="315"/>
        <end position="336"/>
    </location>
</feature>
<feature type="domain" description="Glycosyltransferase 2-like" evidence="2">
    <location>
        <begin position="8"/>
        <end position="113"/>
    </location>
</feature>
<dbReference type="Pfam" id="PF09835">
    <property type="entry name" value="DUF2062"/>
    <property type="match status" value="1"/>
</dbReference>
<accession>A0A645CY44</accession>
<proteinExistence type="predicted"/>
<keyword evidence="1" id="KW-0812">Transmembrane</keyword>
<dbReference type="PANTHER" id="PTHR48090:SF7">
    <property type="entry name" value="RFBJ PROTEIN"/>
    <property type="match status" value="1"/>
</dbReference>
<keyword evidence="1" id="KW-1133">Transmembrane helix</keyword>
<dbReference type="Gene3D" id="3.90.550.10">
    <property type="entry name" value="Spore Coat Polysaccharide Biosynthesis Protein SpsA, Chain A"/>
    <property type="match status" value="1"/>
</dbReference>
<feature type="transmembrane region" description="Helical" evidence="1">
    <location>
        <begin position="361"/>
        <end position="388"/>
    </location>
</feature>
<gene>
    <name evidence="4" type="ORF">SDC9_128886</name>
</gene>
<dbReference type="InterPro" id="IPR018639">
    <property type="entry name" value="DUF2062"/>
</dbReference>
<evidence type="ECO:0008006" key="5">
    <source>
        <dbReference type="Google" id="ProtNLM"/>
    </source>
</evidence>
<feature type="domain" description="DUF2062" evidence="3">
    <location>
        <begin position="259"/>
        <end position="384"/>
    </location>
</feature>
<dbReference type="InterPro" id="IPR029044">
    <property type="entry name" value="Nucleotide-diphossugar_trans"/>
</dbReference>
<sequence length="397" mass="44866">MGEKNIWCVIPVYNNAATVAEVAARAAGLLPGRVLVVDDGSSDWPEALERRIEAAGATLLHHERNRGKGAALLTAAAYLERQQADYMITVDADGQHYPEDMPVMLEILNGSPYNEFLLVGCRDFTAANIPDASRFGRRFSNFWFRLETGRRCDDTQSGFRAYPVGALLRMRCFSRHYNFETEALVRGAWGGLDVRDVPIRVYYPEPEKRVSHFRKFKDNFRISLLHVHLLAVRLCPLPRPDLSGRPRERVRLWPLLRHPGQFFRALLRENSTPEELALAAAMGTLLAVLPLVGCHIAVILYVATRFRLNRIMALAIQNLFMPPLSPFLCIELGYFFRHGRFWTELTLASVTRELPLRLYEWLLGSLVLAPLFALLCGGAVWLIAAAVARRMLCHGAK</sequence>
<dbReference type="InterPro" id="IPR050256">
    <property type="entry name" value="Glycosyltransferase_2"/>
</dbReference>
<dbReference type="EMBL" id="VSSQ01031070">
    <property type="protein sequence ID" value="MPM81829.1"/>
    <property type="molecule type" value="Genomic_DNA"/>
</dbReference>
<keyword evidence="1" id="KW-0472">Membrane</keyword>
<dbReference type="SUPFAM" id="SSF53448">
    <property type="entry name" value="Nucleotide-diphospho-sugar transferases"/>
    <property type="match status" value="1"/>
</dbReference>
<evidence type="ECO:0000256" key="1">
    <source>
        <dbReference type="SAM" id="Phobius"/>
    </source>
</evidence>
<reference evidence="4" key="1">
    <citation type="submission" date="2019-08" db="EMBL/GenBank/DDBJ databases">
        <authorList>
            <person name="Kucharzyk K."/>
            <person name="Murdoch R.W."/>
            <person name="Higgins S."/>
            <person name="Loffler F."/>
        </authorList>
    </citation>
    <scope>NUCLEOTIDE SEQUENCE</scope>
</reference>
<dbReference type="InterPro" id="IPR001173">
    <property type="entry name" value="Glyco_trans_2-like"/>
</dbReference>
<evidence type="ECO:0000313" key="4">
    <source>
        <dbReference type="EMBL" id="MPM81829.1"/>
    </source>
</evidence>
<feature type="transmembrane region" description="Helical" evidence="1">
    <location>
        <begin position="276"/>
        <end position="303"/>
    </location>
</feature>
<comment type="caution">
    <text evidence="4">The sequence shown here is derived from an EMBL/GenBank/DDBJ whole genome shotgun (WGS) entry which is preliminary data.</text>
</comment>
<name>A0A645CY44_9ZZZZ</name>
<dbReference type="AlphaFoldDB" id="A0A645CY44"/>
<dbReference type="CDD" id="cd04179">
    <property type="entry name" value="DPM_DPG-synthase_like"/>
    <property type="match status" value="1"/>
</dbReference>
<dbReference type="Pfam" id="PF00535">
    <property type="entry name" value="Glycos_transf_2"/>
    <property type="match status" value="1"/>
</dbReference>
<protein>
    <recommendedName>
        <fullName evidence="5">Undecaprenyl-phosphate 4-deoxy-4-formamido-L-arabinose transferase</fullName>
    </recommendedName>
</protein>
<dbReference type="PANTHER" id="PTHR48090">
    <property type="entry name" value="UNDECAPRENYL-PHOSPHATE 4-DEOXY-4-FORMAMIDO-L-ARABINOSE TRANSFERASE-RELATED"/>
    <property type="match status" value="1"/>
</dbReference>
<evidence type="ECO:0000259" key="3">
    <source>
        <dbReference type="Pfam" id="PF09835"/>
    </source>
</evidence>